<name>A0A1V0JB74_DIMSI</name>
<proteinExistence type="predicted"/>
<feature type="chain" id="PRO_5011984879" evidence="1">
    <location>
        <begin position="23"/>
        <end position="84"/>
    </location>
</feature>
<dbReference type="AlphaFoldDB" id="A0A1V0JB74"/>
<evidence type="ECO:0000256" key="1">
    <source>
        <dbReference type="SAM" id="SignalP"/>
    </source>
</evidence>
<dbReference type="EMBL" id="KY078361">
    <property type="protein sequence ID" value="ARD06087.1"/>
    <property type="molecule type" value="Genomic_DNA"/>
</dbReference>
<sequence length="84" mass="9510">MTKLALLVLAFATIVALCEVSAYKTTITTTTIEHNSYSGRDRIDSLRVPVEERRTTTTIEDNSYSGRDRIDSLRVPIQILRPRV</sequence>
<reference evidence="2" key="1">
    <citation type="journal article" date="2017" name="Mol. Biol. Evol.">
        <title>Stepwise evolution of a buried inhibitor peptide over 45 million years.</title>
        <authorList>
            <person name="Jayasena A.S."/>
            <person name="Fisher M.F."/>
            <person name="Panero J.L."/>
            <person name="Secco D."/>
            <person name="Bernath-Levin K."/>
            <person name="Berkowitz O."/>
            <person name="Taylor N.L."/>
            <person name="Schilling E.E."/>
            <person name="Whelan J."/>
            <person name="Mylne J.S."/>
        </authorList>
    </citation>
    <scope>NUCLEOTIDE SEQUENCE</scope>
    <source>
        <strain evidence="2">JM9230</strain>
    </source>
</reference>
<protein>
    <submittedName>
        <fullName evidence="2">PawS-like protein (-)alb.a</fullName>
    </submittedName>
</protein>
<evidence type="ECO:0000313" key="2">
    <source>
        <dbReference type="EMBL" id="ARD06087.1"/>
    </source>
</evidence>
<keyword evidence="1" id="KW-0732">Signal</keyword>
<feature type="signal peptide" evidence="1">
    <location>
        <begin position="1"/>
        <end position="22"/>
    </location>
</feature>
<accession>A0A1V0JB74</accession>
<organism evidence="2">
    <name type="scientific">Dimorphotheca sinuata</name>
    <name type="common">African daisy</name>
    <dbReference type="NCBI Taxonomy" id="112408"/>
    <lineage>
        <taxon>Eukaryota</taxon>
        <taxon>Viridiplantae</taxon>
        <taxon>Streptophyta</taxon>
        <taxon>Embryophyta</taxon>
        <taxon>Tracheophyta</taxon>
        <taxon>Spermatophyta</taxon>
        <taxon>Magnoliopsida</taxon>
        <taxon>eudicotyledons</taxon>
        <taxon>Gunneridae</taxon>
        <taxon>Pentapetalae</taxon>
        <taxon>asterids</taxon>
        <taxon>campanulids</taxon>
        <taxon>Asterales</taxon>
        <taxon>Asteraceae</taxon>
        <taxon>Asteroideae</taxon>
        <taxon>Calenduleae</taxon>
        <taxon>Dimorphotheca</taxon>
    </lineage>
</organism>